<evidence type="ECO:0000313" key="6">
    <source>
        <dbReference type="EMBL" id="MCM6772323.1"/>
    </source>
</evidence>
<evidence type="ECO:0000256" key="5">
    <source>
        <dbReference type="HAMAP-Rule" id="MF_01609"/>
    </source>
</evidence>
<keyword evidence="1 5" id="KW-0436">Ligase</keyword>
<dbReference type="GO" id="GO:0042398">
    <property type="term" value="P:modified amino acid biosynthetic process"/>
    <property type="evidence" value="ECO:0007669"/>
    <property type="project" value="InterPro"/>
</dbReference>
<dbReference type="InterPro" id="IPR050141">
    <property type="entry name" value="GCL_type2/YbdK_subfam"/>
</dbReference>
<dbReference type="Pfam" id="PF04107">
    <property type="entry name" value="GCS2"/>
    <property type="match status" value="1"/>
</dbReference>
<evidence type="ECO:0000256" key="2">
    <source>
        <dbReference type="ARBA" id="ARBA00022741"/>
    </source>
</evidence>
<dbReference type="HAMAP" id="MF_01609">
    <property type="entry name" value="Glu_cys_ligase_2"/>
    <property type="match status" value="1"/>
</dbReference>
<dbReference type="InterPro" id="IPR014746">
    <property type="entry name" value="Gln_synth/guanido_kin_cat_dom"/>
</dbReference>
<dbReference type="RefSeq" id="WP_251909184.1">
    <property type="nucleotide sequence ID" value="NZ_JAMRXG010000001.1"/>
</dbReference>
<dbReference type="InterPro" id="IPR006336">
    <property type="entry name" value="GCS2"/>
</dbReference>
<keyword evidence="3 5" id="KW-0067">ATP-binding</keyword>
<name>A0A9X2E3B0_9NOCA</name>
<dbReference type="GO" id="GO:0004357">
    <property type="term" value="F:glutamate-cysteine ligase activity"/>
    <property type="evidence" value="ECO:0007669"/>
    <property type="project" value="UniProtKB-EC"/>
</dbReference>
<evidence type="ECO:0000256" key="1">
    <source>
        <dbReference type="ARBA" id="ARBA00022598"/>
    </source>
</evidence>
<dbReference type="EC" id="6.3.2.2" evidence="5"/>
<comment type="caution">
    <text evidence="6">The sequence shown here is derived from an EMBL/GenBank/DDBJ whole genome shotgun (WGS) entry which is preliminary data.</text>
</comment>
<dbReference type="Proteomes" id="UP001139157">
    <property type="component" value="Unassembled WGS sequence"/>
</dbReference>
<comment type="catalytic activity">
    <reaction evidence="4 5">
        <text>L-cysteine + L-glutamate + ATP = gamma-L-glutamyl-L-cysteine + ADP + phosphate + H(+)</text>
        <dbReference type="Rhea" id="RHEA:13285"/>
        <dbReference type="ChEBI" id="CHEBI:15378"/>
        <dbReference type="ChEBI" id="CHEBI:29985"/>
        <dbReference type="ChEBI" id="CHEBI:30616"/>
        <dbReference type="ChEBI" id="CHEBI:35235"/>
        <dbReference type="ChEBI" id="CHEBI:43474"/>
        <dbReference type="ChEBI" id="CHEBI:58173"/>
        <dbReference type="ChEBI" id="CHEBI:456216"/>
        <dbReference type="EC" id="6.3.2.2"/>
    </reaction>
</comment>
<gene>
    <name evidence="6" type="ORF">NDR86_02405</name>
</gene>
<comment type="function">
    <text evidence="5">ATP-dependent carboxylate-amine ligase which exhibits weak glutamate--cysteine ligase activity.</text>
</comment>
<dbReference type="AlphaFoldDB" id="A0A9X2E3B0"/>
<dbReference type="GO" id="GO:0005524">
    <property type="term" value="F:ATP binding"/>
    <property type="evidence" value="ECO:0007669"/>
    <property type="project" value="UniProtKB-KW"/>
</dbReference>
<keyword evidence="2 5" id="KW-0547">Nucleotide-binding</keyword>
<proteinExistence type="inferred from homology"/>
<accession>A0A9X2E3B0</accession>
<evidence type="ECO:0000313" key="7">
    <source>
        <dbReference type="Proteomes" id="UP001139157"/>
    </source>
</evidence>
<reference evidence="6" key="1">
    <citation type="submission" date="2022-06" db="EMBL/GenBank/DDBJ databases">
        <title>Novel species in genus nocardia.</title>
        <authorList>
            <person name="Li F."/>
        </authorList>
    </citation>
    <scope>NUCLEOTIDE SEQUENCE</scope>
    <source>
        <strain evidence="6">CDC141</strain>
    </source>
</reference>
<dbReference type="SUPFAM" id="SSF55931">
    <property type="entry name" value="Glutamine synthetase/guanido kinase"/>
    <property type="match status" value="1"/>
</dbReference>
<dbReference type="EMBL" id="JAMRXG010000001">
    <property type="protein sequence ID" value="MCM6772323.1"/>
    <property type="molecule type" value="Genomic_DNA"/>
</dbReference>
<dbReference type="NCBIfam" id="NF010041">
    <property type="entry name" value="PRK13517.1-1"/>
    <property type="match status" value="1"/>
</dbReference>
<comment type="similarity">
    <text evidence="5">Belongs to the glutamate--cysteine ligase type 2 family. YbdK subfamily.</text>
</comment>
<dbReference type="InterPro" id="IPR011793">
    <property type="entry name" value="YbdK"/>
</dbReference>
<dbReference type="PANTHER" id="PTHR36510:SF1">
    <property type="entry name" value="GLUTAMATE--CYSTEINE LIGASE 2-RELATED"/>
    <property type="match status" value="1"/>
</dbReference>
<dbReference type="NCBIfam" id="TIGR02050">
    <property type="entry name" value="gshA_cyan_rel"/>
    <property type="match status" value="1"/>
</dbReference>
<sequence length="367" mass="40215">MNTDAPTVGVEEEFLLVDGNTGTPVARNLEVARAATEIGIELQLELSSCQVEASTGVHTEAAALLRELRELRRTIADCAEKNSARLLAVALPPTVPPLLPITETPRYRRIADRFGVLAQETALCGCHVHIAIPNRATAIEVSNFLRPRLPLFLALTANSAIHRDAETGYASWRSVQWRRWPSAGPPPHFMSVEHYEATVRTMQAAGIILDPQMVYWDVRPSVTYPTVEIRISDVPATVEETVLLATLIRASVMTALTHLAEGRSAPIVAPELLHAAYWRAAHTGLTADLLDPLDARVAPARVLLGELVDEIAPALDRLGESERVNRSLTTVFAHGNGAIRQVRAFRRRHRTEDVIAAMAEATLLDCR</sequence>
<keyword evidence="7" id="KW-1185">Reference proteome</keyword>
<evidence type="ECO:0000256" key="4">
    <source>
        <dbReference type="ARBA" id="ARBA00048819"/>
    </source>
</evidence>
<protein>
    <recommendedName>
        <fullName evidence="5">Putative glutamate--cysteine ligase 2</fullName>
        <ecNumber evidence="5">6.3.2.2</ecNumber>
    </recommendedName>
    <alternativeName>
        <fullName evidence="5">Gamma-glutamylcysteine synthetase 2</fullName>
        <shortName evidence="5">GCS 2</shortName>
        <shortName evidence="5">Gamma-GCS 2</shortName>
    </alternativeName>
</protein>
<organism evidence="6 7">
    <name type="scientific">Nocardia pulmonis</name>
    <dbReference type="NCBI Taxonomy" id="2951408"/>
    <lineage>
        <taxon>Bacteria</taxon>
        <taxon>Bacillati</taxon>
        <taxon>Actinomycetota</taxon>
        <taxon>Actinomycetes</taxon>
        <taxon>Mycobacteriales</taxon>
        <taxon>Nocardiaceae</taxon>
        <taxon>Nocardia</taxon>
    </lineage>
</organism>
<evidence type="ECO:0000256" key="3">
    <source>
        <dbReference type="ARBA" id="ARBA00022840"/>
    </source>
</evidence>
<dbReference type="PANTHER" id="PTHR36510">
    <property type="entry name" value="GLUTAMATE--CYSTEINE LIGASE 2-RELATED"/>
    <property type="match status" value="1"/>
</dbReference>
<dbReference type="Gene3D" id="3.30.590.20">
    <property type="match status" value="1"/>
</dbReference>